<evidence type="ECO:0000256" key="1">
    <source>
        <dbReference type="ARBA" id="ARBA00004123"/>
    </source>
</evidence>
<reference evidence="4 5" key="1">
    <citation type="submission" date="2019-04" db="EMBL/GenBank/DDBJ databases">
        <title>Draft genome of the big-headed turtle Platysternon megacephalum.</title>
        <authorList>
            <person name="Gong S."/>
        </authorList>
    </citation>
    <scope>NUCLEOTIDE SEQUENCE [LARGE SCALE GENOMIC DNA]</scope>
    <source>
        <strain evidence="4">DO16091913</strain>
        <tissue evidence="4">Muscle</tissue>
    </source>
</reference>
<dbReference type="SUPFAM" id="SSF55785">
    <property type="entry name" value="PYP-like sensor domain (PAS domain)"/>
    <property type="match status" value="1"/>
</dbReference>
<protein>
    <submittedName>
        <fullName evidence="4">Dystrotelin</fullName>
    </submittedName>
</protein>
<keyword evidence="2" id="KW-0539">Nucleus</keyword>
<name>A0A4D9ESZ8_9SAUR</name>
<dbReference type="PANTHER" id="PTHR11269:SF13">
    <property type="entry name" value="PERIOD CIRCADIAN PROTEIN HOMOLOG 3"/>
    <property type="match status" value="1"/>
</dbReference>
<dbReference type="GO" id="GO:0005634">
    <property type="term" value="C:nucleus"/>
    <property type="evidence" value="ECO:0007669"/>
    <property type="project" value="UniProtKB-SubCell"/>
</dbReference>
<gene>
    <name evidence="4" type="ORF">DR999_PMT02715</name>
</gene>
<dbReference type="PANTHER" id="PTHR11269">
    <property type="entry name" value="PERIOD CIRCADIAN PROTEIN"/>
    <property type="match status" value="1"/>
</dbReference>
<dbReference type="GO" id="GO:0005737">
    <property type="term" value="C:cytoplasm"/>
    <property type="evidence" value="ECO:0007669"/>
    <property type="project" value="TreeGrafter"/>
</dbReference>
<dbReference type="EMBL" id="QXTE01000014">
    <property type="protein sequence ID" value="TFK13699.1"/>
    <property type="molecule type" value="Genomic_DNA"/>
</dbReference>
<dbReference type="Gene3D" id="3.30.450.20">
    <property type="entry name" value="PAS domain"/>
    <property type="match status" value="1"/>
</dbReference>
<evidence type="ECO:0000313" key="5">
    <source>
        <dbReference type="Proteomes" id="UP000297703"/>
    </source>
</evidence>
<accession>A0A4D9ESZ8</accession>
<organism evidence="4 5">
    <name type="scientific">Platysternon megacephalum</name>
    <name type="common">big-headed turtle</name>
    <dbReference type="NCBI Taxonomy" id="55544"/>
    <lineage>
        <taxon>Eukaryota</taxon>
        <taxon>Metazoa</taxon>
        <taxon>Chordata</taxon>
        <taxon>Craniata</taxon>
        <taxon>Vertebrata</taxon>
        <taxon>Euteleostomi</taxon>
        <taxon>Archelosauria</taxon>
        <taxon>Testudinata</taxon>
        <taxon>Testudines</taxon>
        <taxon>Cryptodira</taxon>
        <taxon>Durocryptodira</taxon>
        <taxon>Testudinoidea</taxon>
        <taxon>Platysternidae</taxon>
        <taxon>Platysternon</taxon>
    </lineage>
</organism>
<dbReference type="GO" id="GO:0043153">
    <property type="term" value="P:entrainment of circadian clock by photoperiod"/>
    <property type="evidence" value="ECO:0007669"/>
    <property type="project" value="TreeGrafter"/>
</dbReference>
<evidence type="ECO:0000313" key="4">
    <source>
        <dbReference type="EMBL" id="TFK13699.1"/>
    </source>
</evidence>
<dbReference type="GO" id="GO:0000976">
    <property type="term" value="F:transcription cis-regulatory region binding"/>
    <property type="evidence" value="ECO:0007669"/>
    <property type="project" value="TreeGrafter"/>
</dbReference>
<dbReference type="OrthoDB" id="7788983at2759"/>
<dbReference type="GO" id="GO:0000122">
    <property type="term" value="P:negative regulation of transcription by RNA polymerase II"/>
    <property type="evidence" value="ECO:0007669"/>
    <property type="project" value="TreeGrafter"/>
</dbReference>
<feature type="region of interest" description="Disordered" evidence="3">
    <location>
        <begin position="179"/>
        <end position="198"/>
    </location>
</feature>
<dbReference type="GO" id="GO:0001222">
    <property type="term" value="F:transcription corepressor binding"/>
    <property type="evidence" value="ECO:0007669"/>
    <property type="project" value="TreeGrafter"/>
</dbReference>
<comment type="subcellular location">
    <subcellularLocation>
        <location evidence="1">Nucleus</location>
    </subcellularLocation>
</comment>
<dbReference type="AlphaFoldDB" id="A0A4D9ESZ8"/>
<proteinExistence type="predicted"/>
<comment type="caution">
    <text evidence="4">The sequence shown here is derived from an EMBL/GenBank/DDBJ whole genome shotgun (WGS) entry which is preliminary data.</text>
</comment>
<evidence type="ECO:0000256" key="3">
    <source>
        <dbReference type="SAM" id="MobiDB-lite"/>
    </source>
</evidence>
<dbReference type="GO" id="GO:0032922">
    <property type="term" value="P:circadian regulation of gene expression"/>
    <property type="evidence" value="ECO:0007669"/>
    <property type="project" value="TreeGrafter"/>
</dbReference>
<dbReference type="InterPro" id="IPR050760">
    <property type="entry name" value="Period_circadian_regulator"/>
</dbReference>
<sequence>MYLHPEDHPLMVAIHRKILKFAGQPPFEHSPIRFCTQNGDYVMLNTSWCSFVNPWSRKVMFIIGRHKVRTSPLNEYVFAARSKEMSSVNKEIRELQGQIYKLLLQPVHSNDSSGYGSLSSNGSYEHYISKASSSDSSGNCAEEIQQNYLTPVFFSHSQMTLQQVCANVNRIKNLGQQLHTKSQSKLQNRKDPVLDPVLQGGKQNTASYILQALRSNITEGPESSSCDDSRKIQHVLS</sequence>
<evidence type="ECO:0000256" key="2">
    <source>
        <dbReference type="ARBA" id="ARBA00023242"/>
    </source>
</evidence>
<keyword evidence="5" id="KW-1185">Reference proteome</keyword>
<dbReference type="InterPro" id="IPR035965">
    <property type="entry name" value="PAS-like_dom_sf"/>
</dbReference>
<reference evidence="4 5" key="2">
    <citation type="submission" date="2019-04" db="EMBL/GenBank/DDBJ databases">
        <title>The genome sequence of big-headed turtle.</title>
        <authorList>
            <person name="Gong S."/>
        </authorList>
    </citation>
    <scope>NUCLEOTIDE SEQUENCE [LARGE SCALE GENOMIC DNA]</scope>
    <source>
        <strain evidence="4">DO16091913</strain>
        <tissue evidence="4">Muscle</tissue>
    </source>
</reference>
<dbReference type="STRING" id="55544.A0A4D9ESZ8"/>
<dbReference type="Proteomes" id="UP000297703">
    <property type="component" value="Unassembled WGS sequence"/>
</dbReference>